<reference evidence="2 3" key="1">
    <citation type="submission" date="2024-09" db="EMBL/GenBank/DDBJ databases">
        <title>Laminarin stimulates single cell rates of sulfate reduction while oxygen inhibits transcriptomic activity in coastal marine sediment.</title>
        <authorList>
            <person name="Lindsay M."/>
            <person name="Orcutt B."/>
            <person name="Emerson D."/>
            <person name="Stepanauskas R."/>
            <person name="D'Angelo T."/>
        </authorList>
    </citation>
    <scope>NUCLEOTIDE SEQUENCE [LARGE SCALE GENOMIC DNA]</scope>
    <source>
        <strain evidence="2">SAG AM-311-K15</strain>
    </source>
</reference>
<keyword evidence="1" id="KW-0812">Transmembrane</keyword>
<keyword evidence="1" id="KW-0472">Membrane</keyword>
<keyword evidence="1" id="KW-1133">Transmembrane helix</keyword>
<feature type="transmembrane region" description="Helical" evidence="1">
    <location>
        <begin position="609"/>
        <end position="628"/>
    </location>
</feature>
<name>A0ABV6YSU6_UNCC1</name>
<feature type="transmembrane region" description="Helical" evidence="1">
    <location>
        <begin position="53"/>
        <end position="74"/>
    </location>
</feature>
<feature type="transmembrane region" description="Helical" evidence="1">
    <location>
        <begin position="572"/>
        <end position="597"/>
    </location>
</feature>
<feature type="transmembrane region" description="Helical" evidence="1">
    <location>
        <begin position="705"/>
        <end position="725"/>
    </location>
</feature>
<accession>A0ABV6YSU6</accession>
<feature type="transmembrane region" description="Helical" evidence="1">
    <location>
        <begin position="158"/>
        <end position="176"/>
    </location>
</feature>
<organism evidence="2 3">
    <name type="scientific">candidate division CSSED10-310 bacterium</name>
    <dbReference type="NCBI Taxonomy" id="2855610"/>
    <lineage>
        <taxon>Bacteria</taxon>
        <taxon>Bacteria division CSSED10-310</taxon>
    </lineage>
</organism>
<keyword evidence="3" id="KW-1185">Reference proteome</keyword>
<evidence type="ECO:0008006" key="4">
    <source>
        <dbReference type="Google" id="ProtNLM"/>
    </source>
</evidence>
<dbReference type="EMBL" id="JBHPBY010000029">
    <property type="protein sequence ID" value="MFC1849263.1"/>
    <property type="molecule type" value="Genomic_DNA"/>
</dbReference>
<feature type="transmembrane region" description="Helical" evidence="1">
    <location>
        <begin position="126"/>
        <end position="146"/>
    </location>
</feature>
<feature type="transmembrane region" description="Helical" evidence="1">
    <location>
        <begin position="21"/>
        <end position="41"/>
    </location>
</feature>
<feature type="transmembrane region" description="Helical" evidence="1">
    <location>
        <begin position="182"/>
        <end position="200"/>
    </location>
</feature>
<feature type="transmembrane region" description="Helical" evidence="1">
    <location>
        <begin position="737"/>
        <end position="761"/>
    </location>
</feature>
<feature type="transmembrane region" description="Helical" evidence="1">
    <location>
        <begin position="640"/>
        <end position="663"/>
    </location>
</feature>
<protein>
    <recommendedName>
        <fullName evidence="4">SAM-dependent methyltransferase</fullName>
    </recommendedName>
</protein>
<evidence type="ECO:0000256" key="1">
    <source>
        <dbReference type="SAM" id="Phobius"/>
    </source>
</evidence>
<dbReference type="Proteomes" id="UP001594351">
    <property type="component" value="Unassembled WGS sequence"/>
</dbReference>
<dbReference type="InterPro" id="IPR029063">
    <property type="entry name" value="SAM-dependent_MTases_sf"/>
</dbReference>
<dbReference type="Gene3D" id="3.40.50.150">
    <property type="entry name" value="Vaccinia Virus protein VP39"/>
    <property type="match status" value="1"/>
</dbReference>
<feature type="transmembrane region" description="Helical" evidence="1">
    <location>
        <begin position="86"/>
        <end position="106"/>
    </location>
</feature>
<proteinExistence type="predicted"/>
<sequence length="787" mass="88773">MLSNLEEIKNYMNRSGPENMVWYYLGIGIISLATLLMEVTMTRIFAVAFFNQFAFLIISTALFGFGFSGVFLTIFPSLNRYDFNKVLTFFSICYSVSLILTLKIVVSVPLQFKNLKADYYQLLYLAIYYLFLAIPFFFSGLVIALLLSRIPEKVNKLYFSDLIGAGLGCLLVIPLVPYFGAPGTIIVSALFGIIAAACFGKLINKKVLLLTVILFALISSLLTIRATYFRVKIHEEKRWFVEDEKYRKIEFSRWGPISRIDVAKIPPHKNIWIDGGTNQSFMHPFNGDLRNLQPDPRAGTVYKLIDYPDVLIVGPAGGSEVLFALSYRPNSIIGVELDPIIVSIVQNEYRDYIGGIYNQPMVKLINDEGRSYIRRSRQKFDIIQQIHNASPIAIASGAVNLSETYLLTVEAFHDYLDHLKEGGYIFIRRPGAIRLGIVAARTLRERGVARPEEQIIISYSHGSDEFIFGEEFYLKNGEFTAKELAIFQENMENLIFGPEALRIEHPFYEKYKALFSTVQGWKQYEEQGIDLFPVTDDKPFFNHLNKFGHFATVETVPAELKTFFKLYQSPDWALLVILGEAALLAVLFIIVPLFIFVRTGLRSRGKFRFLLYFLSLGLGFILIEIVFIQKFTLFMGNPTYSVTVVLFSVLISAGCGSLLSGLFQQKLRRALFFVIISICVLALAALIFTPLVFKACLGYPMLSRILISFSLIFPLGLFMGMPFPLGITLTNRVSPPLIPWVWAINGYATVIGSVLSVILALLFGFNVVIFFACGIYIIGLLAVVTLE</sequence>
<evidence type="ECO:0000313" key="2">
    <source>
        <dbReference type="EMBL" id="MFC1849263.1"/>
    </source>
</evidence>
<dbReference type="SUPFAM" id="SSF53335">
    <property type="entry name" value="S-adenosyl-L-methionine-dependent methyltransferases"/>
    <property type="match status" value="1"/>
</dbReference>
<feature type="transmembrane region" description="Helical" evidence="1">
    <location>
        <begin position="670"/>
        <end position="693"/>
    </location>
</feature>
<feature type="transmembrane region" description="Helical" evidence="1">
    <location>
        <begin position="207"/>
        <end position="228"/>
    </location>
</feature>
<gene>
    <name evidence="2" type="ORF">ACFL27_03545</name>
</gene>
<evidence type="ECO:0000313" key="3">
    <source>
        <dbReference type="Proteomes" id="UP001594351"/>
    </source>
</evidence>
<feature type="transmembrane region" description="Helical" evidence="1">
    <location>
        <begin position="767"/>
        <end position="786"/>
    </location>
</feature>
<comment type="caution">
    <text evidence="2">The sequence shown here is derived from an EMBL/GenBank/DDBJ whole genome shotgun (WGS) entry which is preliminary data.</text>
</comment>